<dbReference type="Pfam" id="PF10551">
    <property type="entry name" value="MULE"/>
    <property type="match status" value="1"/>
</dbReference>
<feature type="domain" description="SWIM-type" evidence="3">
    <location>
        <begin position="444"/>
        <end position="475"/>
    </location>
</feature>
<organism evidence="4 5">
    <name type="scientific">Rozella allomycis (strain CSF55)</name>
    <dbReference type="NCBI Taxonomy" id="988480"/>
    <lineage>
        <taxon>Eukaryota</taxon>
        <taxon>Fungi</taxon>
        <taxon>Fungi incertae sedis</taxon>
        <taxon>Cryptomycota</taxon>
        <taxon>Cryptomycota incertae sedis</taxon>
        <taxon>Rozella</taxon>
    </lineage>
</organism>
<dbReference type="Proteomes" id="UP000281549">
    <property type="component" value="Unassembled WGS sequence"/>
</dbReference>
<dbReference type="PROSITE" id="PS50966">
    <property type="entry name" value="ZF_SWIM"/>
    <property type="match status" value="1"/>
</dbReference>
<keyword evidence="1" id="KW-0862">Zinc</keyword>
<evidence type="ECO:0000256" key="1">
    <source>
        <dbReference type="PROSITE-ProRule" id="PRU00325"/>
    </source>
</evidence>
<evidence type="ECO:0000259" key="3">
    <source>
        <dbReference type="PROSITE" id="PS50966"/>
    </source>
</evidence>
<gene>
    <name evidence="4" type="ORF">ROZALSC1DRAFT_31438</name>
</gene>
<dbReference type="AlphaFoldDB" id="A0A4P9YBN4"/>
<keyword evidence="1" id="KW-0479">Metal-binding</keyword>
<feature type="non-terminal residue" evidence="4">
    <location>
        <position position="526"/>
    </location>
</feature>
<protein>
    <recommendedName>
        <fullName evidence="3">SWIM-type domain-containing protein</fullName>
    </recommendedName>
</protein>
<sequence length="526" mass="60239">MPPFGLFHEGNAENFECAREQLINELKLAPFVNGGGARKRLKCLACDENSAERKMFDCRGGKTCSVRYKLVICACKKYFFYRNGEQHDHAIQCTRTFRKIEEDIISLRGRIGRSLKSKQITSLKDRVKRKLGHTNKIGDLNGEPCLGSGTDADPFIVGFTNTAALRRYAEANTALNEKIMMHFDETFKVSEIRYQVIVFGLSDINGQFHLAGLAVSSHRRASEYKFLMSKFADALMKHEEIQFCPAFVMSDCSSAISNGVIAAIEECYESSPLILMCSFHVIKAVKAKLDEYPMQHDTKVALWSTQIKPVLNAMVKTKSDSEFSQKSKYLDETWLSNPVWSYWQTYHTPPGYTCTNNAVESFNKFFKRDYTLRRNHAIGMVMDLCIEALRDYTSAENRQKPFMTKRKYVKKDHDKVLELCRKMEVLRSNAHSATLKYKSKEWKCTVNLETQACSCRTYLYWAKCVHVPLAYYLLKKESPDGVPDMRKLRPRKKKTKATDSSGEEDENSQRNHKLSLQGHLMGFLGG</sequence>
<feature type="region of interest" description="Disordered" evidence="2">
    <location>
        <begin position="482"/>
        <end position="512"/>
    </location>
</feature>
<keyword evidence="1" id="KW-0863">Zinc-finger</keyword>
<evidence type="ECO:0000313" key="4">
    <source>
        <dbReference type="EMBL" id="RKP16677.1"/>
    </source>
</evidence>
<dbReference type="EMBL" id="ML006324">
    <property type="protein sequence ID" value="RKP16677.1"/>
    <property type="molecule type" value="Genomic_DNA"/>
</dbReference>
<reference evidence="5" key="1">
    <citation type="journal article" date="2018" name="Nat. Microbiol.">
        <title>Leveraging single-cell genomics to expand the fungal tree of life.</title>
        <authorList>
            <person name="Ahrendt S.R."/>
            <person name="Quandt C.A."/>
            <person name="Ciobanu D."/>
            <person name="Clum A."/>
            <person name="Salamov A."/>
            <person name="Andreopoulos B."/>
            <person name="Cheng J.F."/>
            <person name="Woyke T."/>
            <person name="Pelin A."/>
            <person name="Henrissat B."/>
            <person name="Reynolds N.K."/>
            <person name="Benny G.L."/>
            <person name="Smith M.E."/>
            <person name="James T.Y."/>
            <person name="Grigoriev I.V."/>
        </authorList>
    </citation>
    <scope>NUCLEOTIDE SEQUENCE [LARGE SCALE GENOMIC DNA]</scope>
    <source>
        <strain evidence="5">CSF55</strain>
    </source>
</reference>
<dbReference type="InterPro" id="IPR007527">
    <property type="entry name" value="Znf_SWIM"/>
</dbReference>
<evidence type="ECO:0000256" key="2">
    <source>
        <dbReference type="SAM" id="MobiDB-lite"/>
    </source>
</evidence>
<dbReference type="InterPro" id="IPR018289">
    <property type="entry name" value="MULE_transposase_dom"/>
</dbReference>
<evidence type="ECO:0000313" key="5">
    <source>
        <dbReference type="Proteomes" id="UP000281549"/>
    </source>
</evidence>
<dbReference type="GO" id="GO:0008270">
    <property type="term" value="F:zinc ion binding"/>
    <property type="evidence" value="ECO:0007669"/>
    <property type="project" value="UniProtKB-KW"/>
</dbReference>
<proteinExistence type="predicted"/>
<accession>A0A4P9YBN4</accession>
<name>A0A4P9YBN4_ROZAC</name>